<feature type="compositionally biased region" description="Low complexity" evidence="2">
    <location>
        <begin position="32"/>
        <end position="43"/>
    </location>
</feature>
<organism evidence="3 4">
    <name type="scientific">Candidatus Staskawiczbacteria bacterium RIFOXYC1_FULL_38_18</name>
    <dbReference type="NCBI Taxonomy" id="1802229"/>
    <lineage>
        <taxon>Bacteria</taxon>
        <taxon>Candidatus Staskawicziibacteriota</taxon>
    </lineage>
</organism>
<feature type="coiled-coil region" evidence="1">
    <location>
        <begin position="123"/>
        <end position="157"/>
    </location>
</feature>
<keyword evidence="1" id="KW-0175">Coiled coil</keyword>
<evidence type="ECO:0000313" key="4">
    <source>
        <dbReference type="Proteomes" id="UP000177751"/>
    </source>
</evidence>
<evidence type="ECO:0000256" key="2">
    <source>
        <dbReference type="SAM" id="MobiDB-lite"/>
    </source>
</evidence>
<dbReference type="AlphaFoldDB" id="A0A1G2JD54"/>
<comment type="caution">
    <text evidence="3">The sequence shown here is derived from an EMBL/GenBank/DDBJ whole genome shotgun (WGS) entry which is preliminary data.</text>
</comment>
<evidence type="ECO:0000256" key="1">
    <source>
        <dbReference type="SAM" id="Coils"/>
    </source>
</evidence>
<evidence type="ECO:0000313" key="3">
    <source>
        <dbReference type="EMBL" id="OGZ85046.1"/>
    </source>
</evidence>
<gene>
    <name evidence="3" type="ORF">A2401_02985</name>
</gene>
<protein>
    <submittedName>
        <fullName evidence="3">Uncharacterized protein</fullName>
    </submittedName>
</protein>
<feature type="region of interest" description="Disordered" evidence="2">
    <location>
        <begin position="30"/>
        <end position="53"/>
    </location>
</feature>
<accession>A0A1G2JD54</accession>
<reference evidence="3 4" key="1">
    <citation type="journal article" date="2016" name="Nat. Commun.">
        <title>Thousands of microbial genomes shed light on interconnected biogeochemical processes in an aquifer system.</title>
        <authorList>
            <person name="Anantharaman K."/>
            <person name="Brown C.T."/>
            <person name="Hug L.A."/>
            <person name="Sharon I."/>
            <person name="Castelle C.J."/>
            <person name="Probst A.J."/>
            <person name="Thomas B.C."/>
            <person name="Singh A."/>
            <person name="Wilkins M.J."/>
            <person name="Karaoz U."/>
            <person name="Brodie E.L."/>
            <person name="Williams K.H."/>
            <person name="Hubbard S.S."/>
            <person name="Banfield J.F."/>
        </authorList>
    </citation>
    <scope>NUCLEOTIDE SEQUENCE [LARGE SCALE GENOMIC DNA]</scope>
</reference>
<sequence>MRIWIIRSALVVLAIAVIVVIARGCSDNKRVAPATPSADTPATEKPAVSAHKPSVGEEIGRAIAGSGKSAGFKMTLADGTKVEGETEDAANIKVAAEALAKAKNASGAKTAMIVFGDGGAKPSEKAKESSEDLEEKVLRAKDRVKDLAEKVRNADQALQLRIHSLDESGLNAHTKAWRRGQVKQWGETLADYKEKLAKARVEAEAMAE</sequence>
<dbReference type="EMBL" id="MHPP01000006">
    <property type="protein sequence ID" value="OGZ85046.1"/>
    <property type="molecule type" value="Genomic_DNA"/>
</dbReference>
<proteinExistence type="predicted"/>
<name>A0A1G2JD54_9BACT</name>
<dbReference type="Proteomes" id="UP000177751">
    <property type="component" value="Unassembled WGS sequence"/>
</dbReference>